<protein>
    <submittedName>
        <fullName evidence="2">Acyl dehydratase</fullName>
    </submittedName>
</protein>
<keyword evidence="1" id="KW-1133">Transmembrane helix</keyword>
<feature type="transmembrane region" description="Helical" evidence="1">
    <location>
        <begin position="78"/>
        <end position="96"/>
    </location>
</feature>
<sequence length="182" mass="21402">MFKNFSPSLFFSMAAVTIVVVAPFIMIFHPIFQLEFFQYNNTAATFIPNPINLRLVLVACFVLIVMLWILAYRRNIKVYLIGLLLFILSVGIGYLSTQNYLLISQEQLERHHLFEAQQYRWEEFDKVVYEYVVGSNKGDITFTTKTGEQFVIKEKELHSTGKSLIYQYSRANELTYIEREKR</sequence>
<dbReference type="RefSeq" id="WP_087618336.1">
    <property type="nucleotide sequence ID" value="NZ_JAFBEY010000010.1"/>
</dbReference>
<name>A0ABX3ZDN1_9BACL</name>
<keyword evidence="1" id="KW-0472">Membrane</keyword>
<comment type="caution">
    <text evidence="2">The sequence shown here is derived from an EMBL/GenBank/DDBJ whole genome shotgun (WGS) entry which is preliminary data.</text>
</comment>
<reference evidence="2 3" key="1">
    <citation type="journal article" date="2017" name="Int. J. Syst. Evol. Microbiol.">
        <title>Solibacillus kalamii sp. nov., isolated from a high-efficiency particulate arrestance filter system used in the International Space Station.</title>
        <authorList>
            <person name="Checinska Sielaff A."/>
            <person name="Kumar R.M."/>
            <person name="Pal D."/>
            <person name="Mayilraj S."/>
            <person name="Venkateswaran K."/>
        </authorList>
    </citation>
    <scope>NUCLEOTIDE SEQUENCE [LARGE SCALE GENOMIC DNA]</scope>
    <source>
        <strain evidence="2 3">ISSFR-015</strain>
    </source>
</reference>
<organism evidence="2 3">
    <name type="scientific">Solibacillus kalamii</name>
    <dbReference type="NCBI Taxonomy" id="1748298"/>
    <lineage>
        <taxon>Bacteria</taxon>
        <taxon>Bacillati</taxon>
        <taxon>Bacillota</taxon>
        <taxon>Bacilli</taxon>
        <taxon>Bacillales</taxon>
        <taxon>Caryophanaceae</taxon>
        <taxon>Solibacillus</taxon>
    </lineage>
</organism>
<proteinExistence type="predicted"/>
<feature type="transmembrane region" description="Helical" evidence="1">
    <location>
        <begin position="51"/>
        <end position="71"/>
    </location>
</feature>
<evidence type="ECO:0000313" key="3">
    <source>
        <dbReference type="Proteomes" id="UP000196594"/>
    </source>
</evidence>
<evidence type="ECO:0000256" key="1">
    <source>
        <dbReference type="SAM" id="Phobius"/>
    </source>
</evidence>
<dbReference type="Proteomes" id="UP000196594">
    <property type="component" value="Unassembled WGS sequence"/>
</dbReference>
<gene>
    <name evidence="2" type="ORF">CBM15_16480</name>
</gene>
<keyword evidence="1" id="KW-0812">Transmembrane</keyword>
<accession>A0ABX3ZDN1</accession>
<evidence type="ECO:0000313" key="2">
    <source>
        <dbReference type="EMBL" id="OUZ37811.1"/>
    </source>
</evidence>
<dbReference type="EMBL" id="NHNT01000013">
    <property type="protein sequence ID" value="OUZ37811.1"/>
    <property type="molecule type" value="Genomic_DNA"/>
</dbReference>
<feature type="transmembrane region" description="Helical" evidence="1">
    <location>
        <begin position="9"/>
        <end position="31"/>
    </location>
</feature>
<keyword evidence="3" id="KW-1185">Reference proteome</keyword>